<dbReference type="InterPro" id="IPR036786">
    <property type="entry name" value="Ribosome_mat_SBDS_N_sf"/>
</dbReference>
<comment type="caution">
    <text evidence="3">The sequence shown here is derived from an EMBL/GenBank/DDBJ whole genome shotgun (WGS) entry which is preliminary data.</text>
</comment>
<organism evidence="3 4">
    <name type="scientific">Myriangium duriaei CBS 260.36</name>
    <dbReference type="NCBI Taxonomy" id="1168546"/>
    <lineage>
        <taxon>Eukaryota</taxon>
        <taxon>Fungi</taxon>
        <taxon>Dikarya</taxon>
        <taxon>Ascomycota</taxon>
        <taxon>Pezizomycotina</taxon>
        <taxon>Dothideomycetes</taxon>
        <taxon>Dothideomycetidae</taxon>
        <taxon>Myriangiales</taxon>
        <taxon>Myriangiaceae</taxon>
        <taxon>Myriangium</taxon>
    </lineage>
</organism>
<evidence type="ECO:0000313" key="3">
    <source>
        <dbReference type="EMBL" id="KAF2150769.1"/>
    </source>
</evidence>
<dbReference type="Pfam" id="PF01172">
    <property type="entry name" value="SBDS_N"/>
    <property type="match status" value="1"/>
</dbReference>
<proteinExistence type="predicted"/>
<protein>
    <submittedName>
        <fullName evidence="3">DUF1960-domain-containing protein</fullName>
    </submittedName>
</protein>
<dbReference type="PANTHER" id="PTHR10927:SF2">
    <property type="entry name" value="RESTRICTION OF TELOMERE CAPPING PROTEIN 3"/>
    <property type="match status" value="1"/>
</dbReference>
<feature type="region of interest" description="Disordered" evidence="1">
    <location>
        <begin position="92"/>
        <end position="113"/>
    </location>
</feature>
<gene>
    <name evidence="3" type="ORF">K461DRAFT_280782</name>
</gene>
<dbReference type="InterPro" id="IPR039100">
    <property type="entry name" value="Sdo1/SBDS-like"/>
</dbReference>
<evidence type="ECO:0000313" key="4">
    <source>
        <dbReference type="Proteomes" id="UP000799439"/>
    </source>
</evidence>
<dbReference type="Gene3D" id="3.30.1250.10">
    <property type="entry name" value="Ribosome maturation protein SBDS, N-terminal domain"/>
    <property type="match status" value="1"/>
</dbReference>
<accession>A0A9P4J1M5</accession>
<sequence length="113" mass="12208">MRGNSGVTRVHWKGKEDDYIIIVDSAKAAKDWRADKTIPLAQVVGGWKVFVTHKQGTQGVLDGASKGQLESEFGTSKEEDVVAQILEKGDIIESEASGRDGVTNDNKGSRIGH</sequence>
<dbReference type="InterPro" id="IPR019783">
    <property type="entry name" value="SDO1/SBDS_N"/>
</dbReference>
<keyword evidence="4" id="KW-1185">Reference proteome</keyword>
<dbReference type="EMBL" id="ML996089">
    <property type="protein sequence ID" value="KAF2150769.1"/>
    <property type="molecule type" value="Genomic_DNA"/>
</dbReference>
<dbReference type="SUPFAM" id="SSF89895">
    <property type="entry name" value="FYSH domain"/>
    <property type="match status" value="1"/>
</dbReference>
<dbReference type="OrthoDB" id="2567806at2759"/>
<evidence type="ECO:0000259" key="2">
    <source>
        <dbReference type="Pfam" id="PF01172"/>
    </source>
</evidence>
<dbReference type="PANTHER" id="PTHR10927">
    <property type="entry name" value="RIBOSOME MATURATION PROTEIN SBDS"/>
    <property type="match status" value="1"/>
</dbReference>
<evidence type="ECO:0000256" key="1">
    <source>
        <dbReference type="SAM" id="MobiDB-lite"/>
    </source>
</evidence>
<dbReference type="AlphaFoldDB" id="A0A9P4J1M5"/>
<reference evidence="3" key="1">
    <citation type="journal article" date="2020" name="Stud. Mycol.">
        <title>101 Dothideomycetes genomes: a test case for predicting lifestyles and emergence of pathogens.</title>
        <authorList>
            <person name="Haridas S."/>
            <person name="Albert R."/>
            <person name="Binder M."/>
            <person name="Bloem J."/>
            <person name="Labutti K."/>
            <person name="Salamov A."/>
            <person name="Andreopoulos B."/>
            <person name="Baker S."/>
            <person name="Barry K."/>
            <person name="Bills G."/>
            <person name="Bluhm B."/>
            <person name="Cannon C."/>
            <person name="Castanera R."/>
            <person name="Culley D."/>
            <person name="Daum C."/>
            <person name="Ezra D."/>
            <person name="Gonzalez J."/>
            <person name="Henrissat B."/>
            <person name="Kuo A."/>
            <person name="Liang C."/>
            <person name="Lipzen A."/>
            <person name="Lutzoni F."/>
            <person name="Magnuson J."/>
            <person name="Mondo S."/>
            <person name="Nolan M."/>
            <person name="Ohm R."/>
            <person name="Pangilinan J."/>
            <person name="Park H.-J."/>
            <person name="Ramirez L."/>
            <person name="Alfaro M."/>
            <person name="Sun H."/>
            <person name="Tritt A."/>
            <person name="Yoshinaga Y."/>
            <person name="Zwiers L.-H."/>
            <person name="Turgeon B."/>
            <person name="Goodwin S."/>
            <person name="Spatafora J."/>
            <person name="Crous P."/>
            <person name="Grigoriev I."/>
        </authorList>
    </citation>
    <scope>NUCLEOTIDE SEQUENCE</scope>
    <source>
        <strain evidence="3">CBS 260.36</strain>
    </source>
</reference>
<dbReference type="Proteomes" id="UP000799439">
    <property type="component" value="Unassembled WGS sequence"/>
</dbReference>
<name>A0A9P4J1M5_9PEZI</name>
<feature type="domain" description="Ribosome maturation protein SDO1/SBDS N-terminal" evidence="2">
    <location>
        <begin position="7"/>
        <end position="97"/>
    </location>
</feature>